<evidence type="ECO:0000256" key="1">
    <source>
        <dbReference type="ARBA" id="ARBA00004196"/>
    </source>
</evidence>
<keyword evidence="2 3" id="KW-0732">Signal</keyword>
<comment type="subcellular location">
    <subcellularLocation>
        <location evidence="1">Cell envelope</location>
    </subcellularLocation>
</comment>
<feature type="domain" description="Periplasmic binding protein" evidence="4">
    <location>
        <begin position="46"/>
        <end position="339"/>
    </location>
</feature>
<evidence type="ECO:0000256" key="2">
    <source>
        <dbReference type="ARBA" id="ARBA00022729"/>
    </source>
</evidence>
<dbReference type="PANTHER" id="PTHR30036:SF1">
    <property type="entry name" value="D-XYLOSE-BINDING PERIPLASMIC PROTEIN"/>
    <property type="match status" value="1"/>
</dbReference>
<gene>
    <name evidence="5" type="ORF">BAQU_0560</name>
</gene>
<dbReference type="GeneID" id="98295236"/>
<dbReference type="GO" id="GO:0030288">
    <property type="term" value="C:outer membrane-bounded periplasmic space"/>
    <property type="evidence" value="ECO:0007669"/>
    <property type="project" value="TreeGrafter"/>
</dbReference>
<dbReference type="EMBL" id="MWXA01000003">
    <property type="protein sequence ID" value="OZG67915.1"/>
    <property type="molecule type" value="Genomic_DNA"/>
</dbReference>
<dbReference type="InterPro" id="IPR028082">
    <property type="entry name" value="Peripla_BP_I"/>
</dbReference>
<dbReference type="Gene3D" id="3.40.50.2300">
    <property type="match status" value="2"/>
</dbReference>
<evidence type="ECO:0000259" key="4">
    <source>
        <dbReference type="Pfam" id="PF13407"/>
    </source>
</evidence>
<dbReference type="AlphaFoldDB" id="A0A261G9P7"/>
<dbReference type="Proteomes" id="UP000216451">
    <property type="component" value="Unassembled WGS sequence"/>
</dbReference>
<proteinExistence type="predicted"/>
<feature type="signal peptide" evidence="3">
    <location>
        <begin position="1"/>
        <end position="21"/>
    </location>
</feature>
<dbReference type="PROSITE" id="PS51257">
    <property type="entry name" value="PROKAR_LIPOPROTEIN"/>
    <property type="match status" value="1"/>
</dbReference>
<feature type="chain" id="PRO_5038331988" evidence="3">
    <location>
        <begin position="22"/>
        <end position="389"/>
    </location>
</feature>
<comment type="caution">
    <text evidence="5">The sequence shown here is derived from an EMBL/GenBank/DDBJ whole genome shotgun (WGS) entry which is preliminary data.</text>
</comment>
<dbReference type="PANTHER" id="PTHR30036">
    <property type="entry name" value="D-XYLOSE-BINDING PERIPLASMIC PROTEIN"/>
    <property type="match status" value="1"/>
</dbReference>
<dbReference type="OrthoDB" id="9773673at2"/>
<evidence type="ECO:0000313" key="6">
    <source>
        <dbReference type="Proteomes" id="UP000216451"/>
    </source>
</evidence>
<dbReference type="GO" id="GO:0030246">
    <property type="term" value="F:carbohydrate binding"/>
    <property type="evidence" value="ECO:0007669"/>
    <property type="project" value="TreeGrafter"/>
</dbReference>
<protein>
    <submittedName>
        <fullName evidence="5">ABC transporter substrate-binding protein</fullName>
    </submittedName>
</protein>
<dbReference type="InterPro" id="IPR025997">
    <property type="entry name" value="SBP_2_dom"/>
</dbReference>
<evidence type="ECO:0000313" key="5">
    <source>
        <dbReference type="EMBL" id="OZG67915.1"/>
    </source>
</evidence>
<dbReference type="SUPFAM" id="SSF53822">
    <property type="entry name" value="Periplasmic binding protein-like I"/>
    <property type="match status" value="1"/>
</dbReference>
<evidence type="ECO:0000256" key="3">
    <source>
        <dbReference type="SAM" id="SignalP"/>
    </source>
</evidence>
<dbReference type="RefSeq" id="WP_094692532.1">
    <property type="nucleotide sequence ID" value="NZ_CALENZ010000004.1"/>
</dbReference>
<dbReference type="CDD" id="cd19994">
    <property type="entry name" value="PBP1_ChvE"/>
    <property type="match status" value="1"/>
</dbReference>
<reference evidence="5 6" key="1">
    <citation type="journal article" date="2017" name="BMC Genomics">
        <title>Comparative genomic and phylogenomic analyses of the Bifidobacteriaceae family.</title>
        <authorList>
            <person name="Lugli G.A."/>
            <person name="Milani C."/>
            <person name="Turroni F."/>
            <person name="Duranti S."/>
            <person name="Mancabelli L."/>
            <person name="Mangifesta M."/>
            <person name="Ferrario C."/>
            <person name="Modesto M."/>
            <person name="Mattarelli P."/>
            <person name="Jiri K."/>
            <person name="van Sinderen D."/>
            <person name="Ventura M."/>
        </authorList>
    </citation>
    <scope>NUCLEOTIDE SEQUENCE [LARGE SCALE GENOMIC DNA]</scope>
    <source>
        <strain evidence="5 6">LMG 28769</strain>
    </source>
</reference>
<name>A0A261G9P7_9BIFI</name>
<organism evidence="5 6">
    <name type="scientific">Bifidobacterium aquikefiri</name>
    <dbReference type="NCBI Taxonomy" id="1653207"/>
    <lineage>
        <taxon>Bacteria</taxon>
        <taxon>Bacillati</taxon>
        <taxon>Actinomycetota</taxon>
        <taxon>Actinomycetes</taxon>
        <taxon>Bifidobacteriales</taxon>
        <taxon>Bifidobacteriaceae</taxon>
        <taxon>Bifidobacterium</taxon>
    </lineage>
</organism>
<dbReference type="InterPro" id="IPR050555">
    <property type="entry name" value="Bact_Solute-Bind_Prot2"/>
</dbReference>
<dbReference type="Pfam" id="PF13407">
    <property type="entry name" value="Peripla_BP_4"/>
    <property type="match status" value="1"/>
</dbReference>
<keyword evidence="6" id="KW-1185">Reference proteome</keyword>
<accession>A0A261G9P7</accession>
<sequence length="389" mass="41739">MKLPMKIMASLASVAMLAGFAACGVGGASRGSGDSNAATIKKGDVVGISMPTKADQRWNVDGANLKKDLQNAGYKVVLSYANNSPSQQSTDINNLISAGAKAIIVAAVDGTAVGPAVAQAKAAGDTVIAYDRLIMNTDAVNYYVTFNLEMTGTLEANYIIDKLNLKNGGCKDTPCNIEMFAGSDDDNNAPYFFKGAWDLLQPYFKSGQLKDPSNHGGGITASFKNSDWKKISVHAWDQNTAQSQMDAIMTQAYAHGEKLSAVLSPYDAISQGIINSIKNHRPDMVPGTSTWPIITGQDGMDIAIHNIYWGMQGQTVFKNVALLAKQTTKIITTLAAGKKPGNFSGKMDNGKIKVPTYYEKSQQLTKANLHTEVEVGFITESQYQKDIQK</sequence>